<dbReference type="GO" id="GO:0008168">
    <property type="term" value="F:methyltransferase activity"/>
    <property type="evidence" value="ECO:0007669"/>
    <property type="project" value="UniProtKB-KW"/>
</dbReference>
<proteinExistence type="inferred from homology"/>
<keyword evidence="1 6" id="KW-0489">Methyltransferase</keyword>
<sequence>MNQPTDRQPDRQVVASVLATGQQMSRDQRRGRYTPASMRHPGKMLPAIARHVICAYTRPGELVADPMFGIGTTLVEAIHLGRDAIGVEIEGTFTHLAIGNLLLAQSQGATGTAKVCNGDGRAIGALFPERRGQVALVLTSPPYGKHTHGHVRPDSPTLGGKVEKSNFRYTRPGERRSANLADQPLDGLLGGFGYILGASAALLRPGGIVAVTVRPIRIQGTLVDLPGRVIAVAEEYGLTLVDRRAALLTAVRGGGLVTRASFFQLLETRRARGRGLPACATAHEDLLIFQPVTDLDSPPAPAPVPGRDGGHR</sequence>
<organism evidence="6 7">
    <name type="scientific">Actinomadura gamaensis</name>
    <dbReference type="NCBI Taxonomy" id="1763541"/>
    <lineage>
        <taxon>Bacteria</taxon>
        <taxon>Bacillati</taxon>
        <taxon>Actinomycetota</taxon>
        <taxon>Actinomycetes</taxon>
        <taxon>Streptosporangiales</taxon>
        <taxon>Thermomonosporaceae</taxon>
        <taxon>Actinomadura</taxon>
    </lineage>
</organism>
<evidence type="ECO:0000256" key="4">
    <source>
        <dbReference type="SAM" id="MobiDB-lite"/>
    </source>
</evidence>
<name>A0ABV9U9J2_9ACTN</name>
<evidence type="ECO:0000256" key="2">
    <source>
        <dbReference type="ARBA" id="ARBA00022679"/>
    </source>
</evidence>
<dbReference type="GO" id="GO:0032259">
    <property type="term" value="P:methylation"/>
    <property type="evidence" value="ECO:0007669"/>
    <property type="project" value="UniProtKB-KW"/>
</dbReference>
<dbReference type="RefSeq" id="WP_378261967.1">
    <property type="nucleotide sequence ID" value="NZ_JBHSIT010000011.1"/>
</dbReference>
<dbReference type="InterPro" id="IPR029063">
    <property type="entry name" value="SAM-dependent_MTases_sf"/>
</dbReference>
<dbReference type="InterPro" id="IPR002941">
    <property type="entry name" value="DNA_methylase_N4/N6"/>
</dbReference>
<keyword evidence="7" id="KW-1185">Reference proteome</keyword>
<dbReference type="EMBL" id="JBHSIT010000011">
    <property type="protein sequence ID" value="MFC4912255.1"/>
    <property type="molecule type" value="Genomic_DNA"/>
</dbReference>
<protein>
    <recommendedName>
        <fullName evidence="3">Methyltransferase</fullName>
        <ecNumber evidence="3">2.1.1.-</ecNumber>
    </recommendedName>
</protein>
<feature type="region of interest" description="Disordered" evidence="4">
    <location>
        <begin position="293"/>
        <end position="312"/>
    </location>
</feature>
<feature type="domain" description="DNA methylase N-4/N-6" evidence="5">
    <location>
        <begin position="32"/>
        <end position="95"/>
    </location>
</feature>
<dbReference type="Pfam" id="PF01555">
    <property type="entry name" value="N6_N4_Mtase"/>
    <property type="match status" value="1"/>
</dbReference>
<comment type="caution">
    <text evidence="6">The sequence shown here is derived from an EMBL/GenBank/DDBJ whole genome shotgun (WGS) entry which is preliminary data.</text>
</comment>
<gene>
    <name evidence="6" type="ORF">ACFPCY_33490</name>
</gene>
<evidence type="ECO:0000313" key="6">
    <source>
        <dbReference type="EMBL" id="MFC4912255.1"/>
    </source>
</evidence>
<evidence type="ECO:0000256" key="1">
    <source>
        <dbReference type="ARBA" id="ARBA00022603"/>
    </source>
</evidence>
<dbReference type="InterPro" id="IPR001091">
    <property type="entry name" value="RM_Methyltransferase"/>
</dbReference>
<comment type="similarity">
    <text evidence="3">Belongs to the N(4)/N(6)-methyltransferase family.</text>
</comment>
<accession>A0ABV9U9J2</accession>
<evidence type="ECO:0000259" key="5">
    <source>
        <dbReference type="Pfam" id="PF01555"/>
    </source>
</evidence>
<dbReference type="EC" id="2.1.1.-" evidence="3"/>
<dbReference type="PRINTS" id="PR00508">
    <property type="entry name" value="S21N4MTFRASE"/>
</dbReference>
<keyword evidence="2" id="KW-0808">Transferase</keyword>
<evidence type="ECO:0000256" key="3">
    <source>
        <dbReference type="RuleBase" id="RU362026"/>
    </source>
</evidence>
<feature type="region of interest" description="Disordered" evidence="4">
    <location>
        <begin position="19"/>
        <end position="40"/>
    </location>
</feature>
<dbReference type="Gene3D" id="3.40.50.150">
    <property type="entry name" value="Vaccinia Virus protein VP39"/>
    <property type="match status" value="2"/>
</dbReference>
<reference evidence="7" key="1">
    <citation type="journal article" date="2019" name="Int. J. Syst. Evol. Microbiol.">
        <title>The Global Catalogue of Microorganisms (GCM) 10K type strain sequencing project: providing services to taxonomists for standard genome sequencing and annotation.</title>
        <authorList>
            <consortium name="The Broad Institute Genomics Platform"/>
            <consortium name="The Broad Institute Genome Sequencing Center for Infectious Disease"/>
            <person name="Wu L."/>
            <person name="Ma J."/>
        </authorList>
    </citation>
    <scope>NUCLEOTIDE SEQUENCE [LARGE SCALE GENOMIC DNA]</scope>
    <source>
        <strain evidence="7">KLKA75</strain>
    </source>
</reference>
<dbReference type="SUPFAM" id="SSF53335">
    <property type="entry name" value="S-adenosyl-L-methionine-dependent methyltransferases"/>
    <property type="match status" value="2"/>
</dbReference>
<evidence type="ECO:0000313" key="7">
    <source>
        <dbReference type="Proteomes" id="UP001595872"/>
    </source>
</evidence>
<dbReference type="Proteomes" id="UP001595872">
    <property type="component" value="Unassembled WGS sequence"/>
</dbReference>